<gene>
    <name evidence="1" type="ORF">GUY60_03390</name>
</gene>
<accession>A0A964UK36</accession>
<sequence length="58" mass="6288">MHRSDRAADRPAGFAEWLAKQECTDCWRASKVGDEQDKDGAALSGQVIAQQPGLGVRC</sequence>
<name>A0A964UK36_9ACTN</name>
<evidence type="ECO:0000313" key="2">
    <source>
        <dbReference type="Proteomes" id="UP000598297"/>
    </source>
</evidence>
<dbReference type="EMBL" id="JAAAHS010000013">
    <property type="protein sequence ID" value="NBE50486.1"/>
    <property type="molecule type" value="Genomic_DNA"/>
</dbReference>
<evidence type="ECO:0000313" key="1">
    <source>
        <dbReference type="EMBL" id="NBE50486.1"/>
    </source>
</evidence>
<dbReference type="Proteomes" id="UP000598297">
    <property type="component" value="Unassembled WGS sequence"/>
</dbReference>
<proteinExistence type="predicted"/>
<protein>
    <submittedName>
        <fullName evidence="1">Uncharacterized protein</fullName>
    </submittedName>
</protein>
<keyword evidence="2" id="KW-1185">Reference proteome</keyword>
<reference evidence="1" key="1">
    <citation type="submission" date="2020-01" db="EMBL/GenBank/DDBJ databases">
        <title>Whole-genome analyses of novel actinobacteria.</title>
        <authorList>
            <person name="Sahin N."/>
        </authorList>
    </citation>
    <scope>NUCLEOTIDE SEQUENCE</scope>
    <source>
        <strain evidence="1">YC537</strain>
    </source>
</reference>
<organism evidence="1 2">
    <name type="scientific">Streptomyces boluensis</name>
    <dbReference type="NCBI Taxonomy" id="1775135"/>
    <lineage>
        <taxon>Bacteria</taxon>
        <taxon>Bacillati</taxon>
        <taxon>Actinomycetota</taxon>
        <taxon>Actinomycetes</taxon>
        <taxon>Kitasatosporales</taxon>
        <taxon>Streptomycetaceae</taxon>
        <taxon>Streptomyces</taxon>
    </lineage>
</organism>
<dbReference type="AlphaFoldDB" id="A0A964UK36"/>
<comment type="caution">
    <text evidence="1">The sequence shown here is derived from an EMBL/GenBank/DDBJ whole genome shotgun (WGS) entry which is preliminary data.</text>
</comment>